<proteinExistence type="predicted"/>
<dbReference type="OrthoDB" id="86053at2157"/>
<reference evidence="1 2" key="1">
    <citation type="journal article" date="2011" name="J. Bacteriol.">
        <title>Complete genome sequence of the hyperthermophilic, piezophilic, heterotrophic, and carboxydotrophic archaeon Thermococcus barophilus MP.</title>
        <authorList>
            <person name="Vannier P."/>
            <person name="Marteinsson V.T."/>
            <person name="Fridjonsson O.H."/>
            <person name="Oger P."/>
            <person name="Jebbar M."/>
        </authorList>
    </citation>
    <scope>NUCLEOTIDE SEQUENCE [LARGE SCALE GENOMIC DNA]</scope>
    <source>
        <strain evidence="2">DSM 11836 / MP</strain>
    </source>
</reference>
<dbReference type="GeneID" id="10040390"/>
<dbReference type="InterPro" id="IPR005489">
    <property type="entry name" value="DUF257"/>
</dbReference>
<dbReference type="Proteomes" id="UP000007478">
    <property type="component" value="Chromosome"/>
</dbReference>
<evidence type="ECO:0000313" key="2">
    <source>
        <dbReference type="Proteomes" id="UP000007478"/>
    </source>
</evidence>
<dbReference type="eggNOG" id="arCOG03789">
    <property type="taxonomic scope" value="Archaea"/>
</dbReference>
<dbReference type="AlphaFoldDB" id="F0LH87"/>
<dbReference type="EMBL" id="CP002372">
    <property type="protein sequence ID" value="ADT83049.1"/>
    <property type="molecule type" value="Genomic_DNA"/>
</dbReference>
<organism evidence="1 2">
    <name type="scientific">Thermococcus barophilus (strain DSM 11836 / MP)</name>
    <dbReference type="NCBI Taxonomy" id="391623"/>
    <lineage>
        <taxon>Archaea</taxon>
        <taxon>Methanobacteriati</taxon>
        <taxon>Methanobacteriota</taxon>
        <taxon>Thermococci</taxon>
        <taxon>Thermococcales</taxon>
        <taxon>Thermococcaceae</taxon>
        <taxon>Thermococcus</taxon>
    </lineage>
</organism>
<gene>
    <name evidence="1" type="ordered locus">TERMP_00071</name>
</gene>
<dbReference type="PATRIC" id="fig|391623.17.peg.71"/>
<keyword evidence="2" id="KW-1185">Reference proteome</keyword>
<evidence type="ECO:0008006" key="3">
    <source>
        <dbReference type="Google" id="ProtNLM"/>
    </source>
</evidence>
<dbReference type="RefSeq" id="WP_013466347.1">
    <property type="nucleotide sequence ID" value="NC_014804.1"/>
</dbReference>
<dbReference type="Gene3D" id="3.40.50.11570">
    <property type="entry name" value="Protein of unknown function DUF257"/>
    <property type="match status" value="1"/>
</dbReference>
<sequence>MRRAFEAVTRIMDSLKMGETVLLIYDESLIPEFSFLFFVEYASQKGVPVIVDDILDSLYVIKQHLEFIGIDTKFFENITVIKVGGTNIVGNVRQHIPLEGAYREKYRLAVREVYKEKSNAINLVLGIENLFYLSTKPSDVMDVISELISFLGEKSRIAVYIINKNITEKAPVNPLPFFERIASTVIYTESHPRKAVLRIGKCSSLELVGKSLVIELDDLLQYWGR</sequence>
<name>F0LH87_THEBM</name>
<protein>
    <recommendedName>
        <fullName evidence="3">KaiC-like domain-containing protein</fullName>
    </recommendedName>
</protein>
<dbReference type="Pfam" id="PF03192">
    <property type="entry name" value="DUF257"/>
    <property type="match status" value="1"/>
</dbReference>
<evidence type="ECO:0000313" key="1">
    <source>
        <dbReference type="EMBL" id="ADT83049.1"/>
    </source>
</evidence>
<dbReference type="HOGENOM" id="CLU_102063_1_0_2"/>
<accession>F0LH87</accession>
<dbReference type="KEGG" id="tba:TERMP_00071"/>